<accession>A0ACB7TGP1</accession>
<sequence length="124" mass="14334">MDLEELTILGDKLGLSVDTLRAWLEEQSAREREELAEERNARREQAEREERAREIEPTLAREIAALGERNSLLRMRLLEAQNAARARASVDTKSISFIERGTWQRSDELNEAERSFTSMKQDTS</sequence>
<dbReference type="Proteomes" id="UP000821845">
    <property type="component" value="Chromosome 1"/>
</dbReference>
<organism evidence="1 2">
    <name type="scientific">Hyalomma asiaticum</name>
    <name type="common">Tick</name>
    <dbReference type="NCBI Taxonomy" id="266040"/>
    <lineage>
        <taxon>Eukaryota</taxon>
        <taxon>Metazoa</taxon>
        <taxon>Ecdysozoa</taxon>
        <taxon>Arthropoda</taxon>
        <taxon>Chelicerata</taxon>
        <taxon>Arachnida</taxon>
        <taxon>Acari</taxon>
        <taxon>Parasitiformes</taxon>
        <taxon>Ixodida</taxon>
        <taxon>Ixodoidea</taxon>
        <taxon>Ixodidae</taxon>
        <taxon>Hyalomminae</taxon>
        <taxon>Hyalomma</taxon>
    </lineage>
</organism>
<comment type="caution">
    <text evidence="1">The sequence shown here is derived from an EMBL/GenBank/DDBJ whole genome shotgun (WGS) entry which is preliminary data.</text>
</comment>
<gene>
    <name evidence="1" type="ORF">HPB50_012865</name>
</gene>
<proteinExistence type="predicted"/>
<evidence type="ECO:0000313" key="2">
    <source>
        <dbReference type="Proteomes" id="UP000821845"/>
    </source>
</evidence>
<reference evidence="1" key="1">
    <citation type="submission" date="2020-05" db="EMBL/GenBank/DDBJ databases">
        <title>Large-scale comparative analyses of tick genomes elucidate their genetic diversity and vector capacities.</title>
        <authorList>
            <person name="Jia N."/>
            <person name="Wang J."/>
            <person name="Shi W."/>
            <person name="Du L."/>
            <person name="Sun Y."/>
            <person name="Zhan W."/>
            <person name="Jiang J."/>
            <person name="Wang Q."/>
            <person name="Zhang B."/>
            <person name="Ji P."/>
            <person name="Sakyi L.B."/>
            <person name="Cui X."/>
            <person name="Yuan T."/>
            <person name="Jiang B."/>
            <person name="Yang W."/>
            <person name="Lam T.T.-Y."/>
            <person name="Chang Q."/>
            <person name="Ding S."/>
            <person name="Wang X."/>
            <person name="Zhu J."/>
            <person name="Ruan X."/>
            <person name="Zhao L."/>
            <person name="Wei J."/>
            <person name="Que T."/>
            <person name="Du C."/>
            <person name="Cheng J."/>
            <person name="Dai P."/>
            <person name="Han X."/>
            <person name="Huang E."/>
            <person name="Gao Y."/>
            <person name="Liu J."/>
            <person name="Shao H."/>
            <person name="Ye R."/>
            <person name="Li L."/>
            <person name="Wei W."/>
            <person name="Wang X."/>
            <person name="Wang C."/>
            <person name="Yang T."/>
            <person name="Huo Q."/>
            <person name="Li W."/>
            <person name="Guo W."/>
            <person name="Chen H."/>
            <person name="Zhou L."/>
            <person name="Ni X."/>
            <person name="Tian J."/>
            <person name="Zhou Y."/>
            <person name="Sheng Y."/>
            <person name="Liu T."/>
            <person name="Pan Y."/>
            <person name="Xia L."/>
            <person name="Li J."/>
            <person name="Zhao F."/>
            <person name="Cao W."/>
        </authorList>
    </citation>
    <scope>NUCLEOTIDE SEQUENCE</scope>
    <source>
        <strain evidence="1">Hyas-2018</strain>
    </source>
</reference>
<dbReference type="EMBL" id="CM023481">
    <property type="protein sequence ID" value="KAH6946336.1"/>
    <property type="molecule type" value="Genomic_DNA"/>
</dbReference>
<evidence type="ECO:0000313" key="1">
    <source>
        <dbReference type="EMBL" id="KAH6946336.1"/>
    </source>
</evidence>
<name>A0ACB7TGP1_HYAAI</name>
<protein>
    <submittedName>
        <fullName evidence="1">Uncharacterized protein</fullName>
    </submittedName>
</protein>
<keyword evidence="2" id="KW-1185">Reference proteome</keyword>